<evidence type="ECO:0000259" key="5">
    <source>
        <dbReference type="Pfam" id="PF00891"/>
    </source>
</evidence>
<evidence type="ECO:0000259" key="6">
    <source>
        <dbReference type="Pfam" id="PF08100"/>
    </source>
</evidence>
<keyword evidence="3" id="KW-0949">S-adenosyl-L-methionine</keyword>
<dbReference type="InterPro" id="IPR029063">
    <property type="entry name" value="SAM-dependent_MTases_sf"/>
</dbReference>
<dbReference type="Proteomes" id="UP000284824">
    <property type="component" value="Unassembled WGS sequence"/>
</dbReference>
<evidence type="ECO:0000256" key="4">
    <source>
        <dbReference type="PIRSR" id="PIRSR005739-1"/>
    </source>
</evidence>
<feature type="domain" description="O-methyltransferase C-terminal" evidence="5">
    <location>
        <begin position="188"/>
        <end position="330"/>
    </location>
</feature>
<reference evidence="7 8" key="1">
    <citation type="submission" date="2019-01" db="EMBL/GenBank/DDBJ databases">
        <title>Sequencing the genomes of 1000 actinobacteria strains.</title>
        <authorList>
            <person name="Klenk H.-P."/>
        </authorList>
    </citation>
    <scope>NUCLEOTIDE SEQUENCE [LARGE SCALE GENOMIC DNA]</scope>
    <source>
        <strain evidence="7 8">DSM 43925</strain>
    </source>
</reference>
<evidence type="ECO:0000256" key="2">
    <source>
        <dbReference type="ARBA" id="ARBA00022679"/>
    </source>
</evidence>
<dbReference type="GO" id="GO:0046983">
    <property type="term" value="F:protein dimerization activity"/>
    <property type="evidence" value="ECO:0007669"/>
    <property type="project" value="InterPro"/>
</dbReference>
<dbReference type="EMBL" id="SAUN01000001">
    <property type="protein sequence ID" value="RVX37822.1"/>
    <property type="molecule type" value="Genomic_DNA"/>
</dbReference>
<dbReference type="Gene3D" id="3.40.50.150">
    <property type="entry name" value="Vaccinia Virus protein VP39"/>
    <property type="match status" value="1"/>
</dbReference>
<evidence type="ECO:0000313" key="7">
    <source>
        <dbReference type="EMBL" id="RVX37822.1"/>
    </source>
</evidence>
<proteinExistence type="predicted"/>
<dbReference type="PANTHER" id="PTHR43712:SF2">
    <property type="entry name" value="O-METHYLTRANSFERASE CICE"/>
    <property type="match status" value="1"/>
</dbReference>
<dbReference type="GO" id="GO:0032259">
    <property type="term" value="P:methylation"/>
    <property type="evidence" value="ECO:0007669"/>
    <property type="project" value="UniProtKB-KW"/>
</dbReference>
<dbReference type="SUPFAM" id="SSF46785">
    <property type="entry name" value="Winged helix' DNA-binding domain"/>
    <property type="match status" value="1"/>
</dbReference>
<feature type="domain" description="O-methyltransferase dimerisation" evidence="6">
    <location>
        <begin position="44"/>
        <end position="109"/>
    </location>
</feature>
<evidence type="ECO:0000256" key="3">
    <source>
        <dbReference type="ARBA" id="ARBA00022691"/>
    </source>
</evidence>
<dbReference type="InterPro" id="IPR016461">
    <property type="entry name" value="COMT-like"/>
</dbReference>
<accession>A0A438LWG4</accession>
<dbReference type="InterPro" id="IPR036390">
    <property type="entry name" value="WH_DNA-bd_sf"/>
</dbReference>
<dbReference type="SUPFAM" id="SSF53335">
    <property type="entry name" value="S-adenosyl-L-methionine-dependent methyltransferases"/>
    <property type="match status" value="1"/>
</dbReference>
<dbReference type="Pfam" id="PF08100">
    <property type="entry name" value="Dimerisation"/>
    <property type="match status" value="1"/>
</dbReference>
<keyword evidence="8" id="KW-1185">Reference proteome</keyword>
<feature type="active site" description="Proton acceptor" evidence="4">
    <location>
        <position position="256"/>
    </location>
</feature>
<name>A0A438LWG4_9ACTN</name>
<gene>
    <name evidence="7" type="ORF">EDD27_0101</name>
</gene>
<dbReference type="PROSITE" id="PS51683">
    <property type="entry name" value="SAM_OMT_II"/>
    <property type="match status" value="1"/>
</dbReference>
<dbReference type="Gene3D" id="1.10.10.10">
    <property type="entry name" value="Winged helix-like DNA-binding domain superfamily/Winged helix DNA-binding domain"/>
    <property type="match status" value="1"/>
</dbReference>
<dbReference type="CDD" id="cd02440">
    <property type="entry name" value="AdoMet_MTases"/>
    <property type="match status" value="1"/>
</dbReference>
<dbReference type="InterPro" id="IPR036388">
    <property type="entry name" value="WH-like_DNA-bd_sf"/>
</dbReference>
<dbReference type="GO" id="GO:0008171">
    <property type="term" value="F:O-methyltransferase activity"/>
    <property type="evidence" value="ECO:0007669"/>
    <property type="project" value="InterPro"/>
</dbReference>
<keyword evidence="1 7" id="KW-0489">Methyltransferase</keyword>
<comment type="caution">
    <text evidence="7">The sequence shown here is derived from an EMBL/GenBank/DDBJ whole genome shotgun (WGS) entry which is preliminary data.</text>
</comment>
<dbReference type="PANTHER" id="PTHR43712">
    <property type="entry name" value="PUTATIVE (AFU_ORTHOLOGUE AFUA_4G14580)-RELATED"/>
    <property type="match status" value="1"/>
</dbReference>
<evidence type="ECO:0000256" key="1">
    <source>
        <dbReference type="ARBA" id="ARBA00022603"/>
    </source>
</evidence>
<dbReference type="InterPro" id="IPR012967">
    <property type="entry name" value="COMT_dimerisation"/>
</dbReference>
<protein>
    <submittedName>
        <fullName evidence="7">Ubiquinone/menaquinone biosynthesis C-methylase UbiE</fullName>
    </submittedName>
</protein>
<keyword evidence="7" id="KW-0830">Ubiquinone</keyword>
<keyword evidence="2" id="KW-0808">Transferase</keyword>
<dbReference type="InterPro" id="IPR001077">
    <property type="entry name" value="COMT_C"/>
</dbReference>
<dbReference type="Pfam" id="PF00891">
    <property type="entry name" value="Methyltransf_2"/>
    <property type="match status" value="1"/>
</dbReference>
<organism evidence="7 8">
    <name type="scientific">Nonomuraea polychroma</name>
    <dbReference type="NCBI Taxonomy" id="46176"/>
    <lineage>
        <taxon>Bacteria</taxon>
        <taxon>Bacillati</taxon>
        <taxon>Actinomycetota</taxon>
        <taxon>Actinomycetes</taxon>
        <taxon>Streptosporangiales</taxon>
        <taxon>Streptosporangiaceae</taxon>
        <taxon>Nonomuraea</taxon>
    </lineage>
</organism>
<dbReference type="PIRSF" id="PIRSF005739">
    <property type="entry name" value="O-mtase"/>
    <property type="match status" value="1"/>
</dbReference>
<dbReference type="AlphaFoldDB" id="A0A438LWG4"/>
<sequence length="357" mass="39053">MGSAAPAFYGRRVPLFFNPLEAAAHRLSIAPPMFDYFNTLGLHALVAAARLRVFDALRERPSTADGLATTLTIDPRTAEVLLRVLAGLGYLRVKGGRYRLTRTSRTWFTTDSPTSLVAGLEFWERTACVIWPRLAEAVRDGSPVTPFYELLESDAALSRSFQAWTAALARRQAPATARIIPVPRDGGHVLDVGGSHGLFSVELLHRHPGLRATVLDLPQALEAAADHPRLTLRAGSFLDDDLGEGYDVALLFNIVHGLDDQEVAKLFARVAAALNPGGAIVIGDQFRDSLMPGRASRTLLDLLDLNYRVATGGRVRDFREVARMLRAAGFDRPRHRRPLRSVVTELAVAVVKSPSRP</sequence>
<evidence type="ECO:0000313" key="8">
    <source>
        <dbReference type="Proteomes" id="UP000284824"/>
    </source>
</evidence>